<dbReference type="Proteomes" id="UP001597063">
    <property type="component" value="Unassembled WGS sequence"/>
</dbReference>
<feature type="domain" description="RNA polymerase sigma-70 region 2" evidence="6">
    <location>
        <begin position="24"/>
        <end position="87"/>
    </location>
</feature>
<dbReference type="InterPro" id="IPR007627">
    <property type="entry name" value="RNA_pol_sigma70_r2"/>
</dbReference>
<gene>
    <name evidence="9" type="ORF">ACFQZM_18135</name>
</gene>
<dbReference type="InterPro" id="IPR014303">
    <property type="entry name" value="RNA_pol_sigma-70_ECF"/>
</dbReference>
<sequence>MAREPGEAGPERGRAMAAADVAVFEALRPLLTGLAYRMLGEVQEAEDAVQDAYLRWDGADRAAVEEPRAWLTKVVTNLCLTRLTSARARRESYAGAWLPEPVPGGPPAPGAPFGTLGALGPLETVQQRDSVSLALLSLMEALTPAERAVFVLREAFAYPHREIAGILEVTEAASRQLHHRARLRVAAAERRFAPDGAEWRRLVERFLDAAARGDMAALEELLAADVVAWSDGGGKVSAARRPVAGRDRVARFLLGVAGRTAGLAPGTFTAAVEDVNGGPAVVGRLDGTVVVIAALEVSGGLITAVHSVLNPDKLAYASRVLSHPGGPSGPS</sequence>
<dbReference type="InterPro" id="IPR014284">
    <property type="entry name" value="RNA_pol_sigma-70_dom"/>
</dbReference>
<evidence type="ECO:0000259" key="7">
    <source>
        <dbReference type="Pfam" id="PF08281"/>
    </source>
</evidence>
<dbReference type="InterPro" id="IPR036388">
    <property type="entry name" value="WH-like_DNA-bd_sf"/>
</dbReference>
<comment type="caution">
    <text evidence="9">The sequence shown here is derived from an EMBL/GenBank/DDBJ whole genome shotgun (WGS) entry which is preliminary data.</text>
</comment>
<evidence type="ECO:0000313" key="10">
    <source>
        <dbReference type="Proteomes" id="UP001597063"/>
    </source>
</evidence>
<dbReference type="NCBIfam" id="TIGR02937">
    <property type="entry name" value="sigma70-ECF"/>
    <property type="match status" value="1"/>
</dbReference>
<protein>
    <submittedName>
        <fullName evidence="9">RNA polymerase sigma-70 factor</fullName>
    </submittedName>
</protein>
<dbReference type="InterPro" id="IPR032710">
    <property type="entry name" value="NTF2-like_dom_sf"/>
</dbReference>
<dbReference type="SUPFAM" id="SSF54427">
    <property type="entry name" value="NTF2-like"/>
    <property type="match status" value="1"/>
</dbReference>
<dbReference type="RefSeq" id="WP_242619798.1">
    <property type="nucleotide sequence ID" value="NZ_CAACUY010000326.1"/>
</dbReference>
<dbReference type="InterPro" id="IPR052704">
    <property type="entry name" value="ECF_Sigma-70_Domain"/>
</dbReference>
<comment type="similarity">
    <text evidence="1">Belongs to the sigma-70 factor family. ECF subfamily.</text>
</comment>
<dbReference type="EMBL" id="JBHTGP010000010">
    <property type="protein sequence ID" value="MFD0686426.1"/>
    <property type="molecule type" value="Genomic_DNA"/>
</dbReference>
<dbReference type="NCBIfam" id="NF007214">
    <property type="entry name" value="PRK09636.1"/>
    <property type="match status" value="1"/>
</dbReference>
<keyword evidence="10" id="KW-1185">Reference proteome</keyword>
<dbReference type="InterPro" id="IPR013324">
    <property type="entry name" value="RNA_pol_sigma_r3/r4-like"/>
</dbReference>
<accession>A0ABW2XQ68</accession>
<dbReference type="SUPFAM" id="SSF88659">
    <property type="entry name" value="Sigma3 and sigma4 domains of RNA polymerase sigma factors"/>
    <property type="match status" value="1"/>
</dbReference>
<dbReference type="Pfam" id="PF08281">
    <property type="entry name" value="Sigma70_r4_2"/>
    <property type="match status" value="1"/>
</dbReference>
<feature type="domain" description="SnoaL-like" evidence="8">
    <location>
        <begin position="203"/>
        <end position="274"/>
    </location>
</feature>
<organism evidence="9 10">
    <name type="scientific">Actinomadura fibrosa</name>
    <dbReference type="NCBI Taxonomy" id="111802"/>
    <lineage>
        <taxon>Bacteria</taxon>
        <taxon>Bacillati</taxon>
        <taxon>Actinomycetota</taxon>
        <taxon>Actinomycetes</taxon>
        <taxon>Streptosporangiales</taxon>
        <taxon>Thermomonosporaceae</taxon>
        <taxon>Actinomadura</taxon>
    </lineage>
</organism>
<evidence type="ECO:0000256" key="3">
    <source>
        <dbReference type="ARBA" id="ARBA00023015"/>
    </source>
</evidence>
<evidence type="ECO:0000256" key="5">
    <source>
        <dbReference type="ARBA" id="ARBA00023163"/>
    </source>
</evidence>
<dbReference type="InterPro" id="IPR037401">
    <property type="entry name" value="SnoaL-like"/>
</dbReference>
<reference evidence="10" key="1">
    <citation type="journal article" date="2019" name="Int. J. Syst. Evol. Microbiol.">
        <title>The Global Catalogue of Microorganisms (GCM) 10K type strain sequencing project: providing services to taxonomists for standard genome sequencing and annotation.</title>
        <authorList>
            <consortium name="The Broad Institute Genomics Platform"/>
            <consortium name="The Broad Institute Genome Sequencing Center for Infectious Disease"/>
            <person name="Wu L."/>
            <person name="Ma J."/>
        </authorList>
    </citation>
    <scope>NUCLEOTIDE SEQUENCE [LARGE SCALE GENOMIC DNA]</scope>
    <source>
        <strain evidence="10">JCM 9371</strain>
    </source>
</reference>
<keyword evidence="5" id="KW-0804">Transcription</keyword>
<dbReference type="CDD" id="cd06171">
    <property type="entry name" value="Sigma70_r4"/>
    <property type="match status" value="1"/>
</dbReference>
<evidence type="ECO:0000259" key="8">
    <source>
        <dbReference type="Pfam" id="PF12680"/>
    </source>
</evidence>
<proteinExistence type="inferred from homology"/>
<evidence type="ECO:0000256" key="1">
    <source>
        <dbReference type="ARBA" id="ARBA00010641"/>
    </source>
</evidence>
<comment type="subunit">
    <text evidence="2">Interacts transiently with the RNA polymerase catalytic core formed by RpoA, RpoB, RpoC and RpoZ (2 alpha, 1 beta, 1 beta' and 1 omega subunit) to form the RNA polymerase holoenzyme that can initiate transcription.</text>
</comment>
<keyword evidence="3" id="KW-0805">Transcription regulation</keyword>
<dbReference type="Gene3D" id="1.10.10.10">
    <property type="entry name" value="Winged helix-like DNA-binding domain superfamily/Winged helix DNA-binding domain"/>
    <property type="match status" value="1"/>
</dbReference>
<dbReference type="NCBIfam" id="TIGR02957">
    <property type="entry name" value="SigX4"/>
    <property type="match status" value="1"/>
</dbReference>
<dbReference type="Gene3D" id="1.10.1740.10">
    <property type="match status" value="1"/>
</dbReference>
<dbReference type="Gene3D" id="3.10.450.50">
    <property type="match status" value="1"/>
</dbReference>
<dbReference type="PANTHER" id="PTHR30173">
    <property type="entry name" value="SIGMA 19 FACTOR"/>
    <property type="match status" value="1"/>
</dbReference>
<evidence type="ECO:0000256" key="2">
    <source>
        <dbReference type="ARBA" id="ARBA00011344"/>
    </source>
</evidence>
<evidence type="ECO:0000313" key="9">
    <source>
        <dbReference type="EMBL" id="MFD0686426.1"/>
    </source>
</evidence>
<dbReference type="Pfam" id="PF04542">
    <property type="entry name" value="Sigma70_r2"/>
    <property type="match status" value="1"/>
</dbReference>
<dbReference type="InterPro" id="IPR013325">
    <property type="entry name" value="RNA_pol_sigma_r2"/>
</dbReference>
<keyword evidence="4" id="KW-0731">Sigma factor</keyword>
<dbReference type="Pfam" id="PF12680">
    <property type="entry name" value="SnoaL_2"/>
    <property type="match status" value="1"/>
</dbReference>
<dbReference type="SUPFAM" id="SSF88946">
    <property type="entry name" value="Sigma2 domain of RNA polymerase sigma factors"/>
    <property type="match status" value="1"/>
</dbReference>
<dbReference type="InterPro" id="IPR013249">
    <property type="entry name" value="RNA_pol_sigma70_r4_t2"/>
</dbReference>
<feature type="domain" description="RNA polymerase sigma factor 70 region 4 type 2" evidence="7">
    <location>
        <begin position="133"/>
        <end position="184"/>
    </location>
</feature>
<evidence type="ECO:0000259" key="6">
    <source>
        <dbReference type="Pfam" id="PF04542"/>
    </source>
</evidence>
<dbReference type="PANTHER" id="PTHR30173:SF36">
    <property type="entry name" value="ECF RNA POLYMERASE SIGMA FACTOR SIGJ"/>
    <property type="match status" value="1"/>
</dbReference>
<evidence type="ECO:0000256" key="4">
    <source>
        <dbReference type="ARBA" id="ARBA00023082"/>
    </source>
</evidence>
<name>A0ABW2XQ68_9ACTN</name>